<sequence length="399" mass="42287">MNRTPGEPPSIGRSNPDLSQDSRRRPSRRTVIGALVATTAVAALVGGLALSSTGTPATNARSSTLGGEPAVPNASTTSAASPSGKSGSVSTSPGLSAEFKKTFTDQYIEANGLRQHAVIGGEGPPLLLVHGWPENWYAWRLLMPALARHHTVIAVDQRGIGLTEKPPSGYDTGTLAEDLAALMDKLGHERFSLVGHDTGMIISYALAADYPDRVERVALAEVPGPPGVVPSPPLFVPEPLNNRLWHIPFNRADAKLVEELVSDREDAFYGYEFRIQGGGVAKEAIDYYVRLLSNPESLSGSFGFYRAWDATLAQNEKRAKTKLKMPVLGIGGQDSWGKAVADSIKGAAVNVQTAVIPHTGHWLAEQAPDRMVAVLTEFLNSGRGDADQGAATSPPTAGK</sequence>
<protein>
    <submittedName>
        <fullName evidence="1">Alpha/beta hydrolase</fullName>
    </submittedName>
</protein>
<proteinExistence type="predicted"/>
<name>A0ACC6PLE6_9ACTN</name>
<evidence type="ECO:0000313" key="2">
    <source>
        <dbReference type="Proteomes" id="UP001377168"/>
    </source>
</evidence>
<dbReference type="EMBL" id="JBBKAJ010000011">
    <property type="protein sequence ID" value="MEJ8632272.1"/>
    <property type="molecule type" value="Genomic_DNA"/>
</dbReference>
<organism evidence="1 2">
    <name type="scientific">Streptomyces achmelvichensis</name>
    <dbReference type="NCBI Taxonomy" id="3134111"/>
    <lineage>
        <taxon>Bacteria</taxon>
        <taxon>Bacillati</taxon>
        <taxon>Actinomycetota</taxon>
        <taxon>Actinomycetes</taxon>
        <taxon>Kitasatosporales</taxon>
        <taxon>Streptomycetaceae</taxon>
        <taxon>Streptomyces</taxon>
    </lineage>
</organism>
<gene>
    <name evidence="1" type="ORF">WKI67_02175</name>
</gene>
<dbReference type="Proteomes" id="UP001377168">
    <property type="component" value="Unassembled WGS sequence"/>
</dbReference>
<evidence type="ECO:0000313" key="1">
    <source>
        <dbReference type="EMBL" id="MEJ8632272.1"/>
    </source>
</evidence>
<accession>A0ACC6PLE6</accession>
<keyword evidence="1" id="KW-0378">Hydrolase</keyword>
<comment type="caution">
    <text evidence="1">The sequence shown here is derived from an EMBL/GenBank/DDBJ whole genome shotgun (WGS) entry which is preliminary data.</text>
</comment>
<reference evidence="1" key="1">
    <citation type="submission" date="2024-03" db="EMBL/GenBank/DDBJ databases">
        <title>Novel Streptomyces species of biotechnological and ecological value are a feature of Machair soil.</title>
        <authorList>
            <person name="Prole J.R."/>
            <person name="Goodfellow M."/>
            <person name="Allenby N."/>
            <person name="Ward A.C."/>
        </authorList>
    </citation>
    <scope>NUCLEOTIDE SEQUENCE</scope>
    <source>
        <strain evidence="1">MS2.AVA.5</strain>
    </source>
</reference>
<keyword evidence="2" id="KW-1185">Reference proteome</keyword>